<evidence type="ECO:0000313" key="4">
    <source>
        <dbReference type="Proteomes" id="UP000198680"/>
    </source>
</evidence>
<keyword evidence="4" id="KW-1185">Reference proteome</keyword>
<feature type="compositionally biased region" description="Polar residues" evidence="1">
    <location>
        <begin position="129"/>
        <end position="145"/>
    </location>
</feature>
<dbReference type="AlphaFoldDB" id="A0A1G9USJ2"/>
<dbReference type="STRING" id="1137991.SAMN05660642_02914"/>
<keyword evidence="2" id="KW-1133">Transmembrane helix</keyword>
<dbReference type="OrthoDB" id="4870234at2"/>
<dbReference type="EMBL" id="FNHE01000007">
    <property type="protein sequence ID" value="SDM62535.1"/>
    <property type="molecule type" value="Genomic_DNA"/>
</dbReference>
<reference evidence="4" key="1">
    <citation type="submission" date="2016-10" db="EMBL/GenBank/DDBJ databases">
        <authorList>
            <person name="Varghese N."/>
            <person name="Submissions S."/>
        </authorList>
    </citation>
    <scope>NUCLEOTIDE SEQUENCE [LARGE SCALE GENOMIC DNA]</scope>
    <source>
        <strain evidence="4">DSM 45419</strain>
    </source>
</reference>
<accession>A0A1G9USJ2</accession>
<keyword evidence="2" id="KW-0472">Membrane</keyword>
<dbReference type="InterPro" id="IPR009937">
    <property type="entry name" value="Phage_holin_3_6"/>
</dbReference>
<keyword evidence="2" id="KW-0812">Transmembrane</keyword>
<gene>
    <name evidence="3" type="ORF">SAMN05660642_02914</name>
</gene>
<feature type="compositionally biased region" description="Low complexity" evidence="1">
    <location>
        <begin position="1"/>
        <end position="12"/>
    </location>
</feature>
<organism evidence="3 4">
    <name type="scientific">Geodermatophilus siccatus</name>
    <dbReference type="NCBI Taxonomy" id="1137991"/>
    <lineage>
        <taxon>Bacteria</taxon>
        <taxon>Bacillati</taxon>
        <taxon>Actinomycetota</taxon>
        <taxon>Actinomycetes</taxon>
        <taxon>Geodermatophilales</taxon>
        <taxon>Geodermatophilaceae</taxon>
        <taxon>Geodermatophilus</taxon>
    </lineage>
</organism>
<feature type="transmembrane region" description="Helical" evidence="2">
    <location>
        <begin position="92"/>
        <end position="112"/>
    </location>
</feature>
<proteinExistence type="predicted"/>
<sequence length="145" mass="14793">MTDPTAGATRATAPPPAPEDASTGQLISQLTEQISRLVRDEARLAQAEVTQKAKRMGIGAGLFGGAGLFAFLGLAVLIAAAVLALALVLPGWLAALIVAVVLFAVAGVLALVGKKDVEKGTPPVPTEAIASTRTDIQTVKESARR</sequence>
<name>A0A1G9USJ2_9ACTN</name>
<protein>
    <submittedName>
        <fullName evidence="3">Putative Holin-X, holin superfamily III</fullName>
    </submittedName>
</protein>
<dbReference type="RefSeq" id="WP_091219521.1">
    <property type="nucleotide sequence ID" value="NZ_FNHE01000007.1"/>
</dbReference>
<evidence type="ECO:0000313" key="3">
    <source>
        <dbReference type="EMBL" id="SDM62535.1"/>
    </source>
</evidence>
<feature type="transmembrane region" description="Helical" evidence="2">
    <location>
        <begin position="62"/>
        <end position="86"/>
    </location>
</feature>
<dbReference type="Pfam" id="PF07332">
    <property type="entry name" value="Phage_holin_3_6"/>
    <property type="match status" value="1"/>
</dbReference>
<evidence type="ECO:0000256" key="1">
    <source>
        <dbReference type="SAM" id="MobiDB-lite"/>
    </source>
</evidence>
<feature type="region of interest" description="Disordered" evidence="1">
    <location>
        <begin position="120"/>
        <end position="145"/>
    </location>
</feature>
<feature type="region of interest" description="Disordered" evidence="1">
    <location>
        <begin position="1"/>
        <end position="23"/>
    </location>
</feature>
<evidence type="ECO:0000256" key="2">
    <source>
        <dbReference type="SAM" id="Phobius"/>
    </source>
</evidence>
<dbReference type="Proteomes" id="UP000198680">
    <property type="component" value="Unassembled WGS sequence"/>
</dbReference>